<reference evidence="2" key="2">
    <citation type="submission" date="2020-09" db="EMBL/GenBank/DDBJ databases">
        <authorList>
            <person name="Sun Q."/>
            <person name="Kim S."/>
        </authorList>
    </citation>
    <scope>NUCLEOTIDE SEQUENCE</scope>
    <source>
        <strain evidence="2">KCTC 42590</strain>
    </source>
</reference>
<evidence type="ECO:0000256" key="1">
    <source>
        <dbReference type="SAM" id="SignalP"/>
    </source>
</evidence>
<dbReference type="Proteomes" id="UP000630923">
    <property type="component" value="Unassembled WGS sequence"/>
</dbReference>
<feature type="chain" id="PRO_5037687576" description="Copper chaperone PCu(A)C" evidence="1">
    <location>
        <begin position="24"/>
        <end position="156"/>
    </location>
</feature>
<keyword evidence="1" id="KW-0732">Signal</keyword>
<feature type="signal peptide" evidence="1">
    <location>
        <begin position="1"/>
        <end position="23"/>
    </location>
</feature>
<dbReference type="PANTHER" id="PTHR36302:SF1">
    <property type="entry name" value="COPPER CHAPERONE PCU(A)C"/>
    <property type="match status" value="1"/>
</dbReference>
<reference evidence="2" key="1">
    <citation type="journal article" date="2014" name="Int. J. Syst. Evol. Microbiol.">
        <title>Complete genome sequence of Corynebacterium casei LMG S-19264T (=DSM 44701T), isolated from a smear-ripened cheese.</title>
        <authorList>
            <consortium name="US DOE Joint Genome Institute (JGI-PGF)"/>
            <person name="Walter F."/>
            <person name="Albersmeier A."/>
            <person name="Kalinowski J."/>
            <person name="Ruckert C."/>
        </authorList>
    </citation>
    <scope>NUCLEOTIDE SEQUENCE</scope>
    <source>
        <strain evidence="2">KCTC 42590</strain>
    </source>
</reference>
<dbReference type="Pfam" id="PF04314">
    <property type="entry name" value="PCuAC"/>
    <property type="match status" value="1"/>
</dbReference>
<evidence type="ECO:0008006" key="4">
    <source>
        <dbReference type="Google" id="ProtNLM"/>
    </source>
</evidence>
<evidence type="ECO:0000313" key="2">
    <source>
        <dbReference type="EMBL" id="GHF11886.1"/>
    </source>
</evidence>
<gene>
    <name evidence="2" type="ORF">GCM10017044_02180</name>
</gene>
<dbReference type="Gene3D" id="2.60.40.1890">
    <property type="entry name" value="PCu(A)C copper chaperone"/>
    <property type="match status" value="1"/>
</dbReference>
<comment type="caution">
    <text evidence="2">The sequence shown here is derived from an EMBL/GenBank/DDBJ whole genome shotgun (WGS) entry which is preliminary data.</text>
</comment>
<evidence type="ECO:0000313" key="3">
    <source>
        <dbReference type="Proteomes" id="UP000630923"/>
    </source>
</evidence>
<dbReference type="PANTHER" id="PTHR36302">
    <property type="entry name" value="BLR7088 PROTEIN"/>
    <property type="match status" value="1"/>
</dbReference>
<dbReference type="AlphaFoldDB" id="A0A919AKG5"/>
<proteinExistence type="predicted"/>
<dbReference type="InterPro" id="IPR036182">
    <property type="entry name" value="PCuAC_sf"/>
</dbReference>
<dbReference type="EMBL" id="BNCI01000001">
    <property type="protein sequence ID" value="GHF11886.1"/>
    <property type="molecule type" value="Genomic_DNA"/>
</dbReference>
<name>A0A919AKG5_9PROT</name>
<dbReference type="RefSeq" id="WP_191249717.1">
    <property type="nucleotide sequence ID" value="NZ_BNCI01000001.1"/>
</dbReference>
<sequence>MQMFLKTALAALMMLSGLCTVSAHESEDHNAALDITQAWARTTGNRTVSGAAYFNLRNTGKEAVVITGVKSDVAAMTMIHKSYEDENGVMKMDHQETVSVAPGETLEFKPGGFHIMMMRLHAPFKEGDVFTVTLTFEHRADITLPVIVTGMAGLTD</sequence>
<dbReference type="InterPro" id="IPR058248">
    <property type="entry name" value="Lxx211020-like"/>
</dbReference>
<dbReference type="InterPro" id="IPR007410">
    <property type="entry name" value="LpqE-like"/>
</dbReference>
<keyword evidence="3" id="KW-1185">Reference proteome</keyword>
<accession>A0A919AKG5</accession>
<protein>
    <recommendedName>
        <fullName evidence="4">Copper chaperone PCu(A)C</fullName>
    </recommendedName>
</protein>
<dbReference type="SUPFAM" id="SSF110087">
    <property type="entry name" value="DR1885-like metal-binding protein"/>
    <property type="match status" value="1"/>
</dbReference>
<organism evidence="2 3">
    <name type="scientific">Kordiimonas sediminis</name>
    <dbReference type="NCBI Taxonomy" id="1735581"/>
    <lineage>
        <taxon>Bacteria</taxon>
        <taxon>Pseudomonadati</taxon>
        <taxon>Pseudomonadota</taxon>
        <taxon>Alphaproteobacteria</taxon>
        <taxon>Kordiimonadales</taxon>
        <taxon>Kordiimonadaceae</taxon>
        <taxon>Kordiimonas</taxon>
    </lineage>
</organism>